<evidence type="ECO:0000313" key="2">
    <source>
        <dbReference type="EMBL" id="MDP0399786.1"/>
    </source>
</evidence>
<comment type="caution">
    <text evidence="2">The sequence shown here is derived from an EMBL/GenBank/DDBJ whole genome shotgun (WGS) entry which is preliminary data.</text>
</comment>
<evidence type="ECO:0000256" key="1">
    <source>
        <dbReference type="SAM" id="Phobius"/>
    </source>
</evidence>
<proteinExistence type="predicted"/>
<gene>
    <name evidence="2" type="ORF">Q7X28_17845</name>
</gene>
<evidence type="ECO:0000313" key="3">
    <source>
        <dbReference type="Proteomes" id="UP001178281"/>
    </source>
</evidence>
<protein>
    <submittedName>
        <fullName evidence="2">Uncharacterized protein</fullName>
    </submittedName>
</protein>
<name>A0AA90SSD2_9ACTN</name>
<dbReference type="EMBL" id="JAUTIX010000007">
    <property type="protein sequence ID" value="MDP0399786.1"/>
    <property type="molecule type" value="Genomic_DNA"/>
</dbReference>
<keyword evidence="1" id="KW-0812">Transmembrane</keyword>
<feature type="transmembrane region" description="Helical" evidence="1">
    <location>
        <begin position="12"/>
        <end position="35"/>
    </location>
</feature>
<dbReference type="AlphaFoldDB" id="A0AA90SSD2"/>
<keyword evidence="1" id="KW-0472">Membrane</keyword>
<organism evidence="2 3">
    <name type="scientific">Tsukamurella strandjordii</name>
    <dbReference type="NCBI Taxonomy" id="147577"/>
    <lineage>
        <taxon>Bacteria</taxon>
        <taxon>Bacillati</taxon>
        <taxon>Actinomycetota</taxon>
        <taxon>Actinomycetes</taxon>
        <taxon>Mycobacteriales</taxon>
        <taxon>Tsukamurellaceae</taxon>
        <taxon>Tsukamurella</taxon>
    </lineage>
</organism>
<sequence length="238" mass="26811">MVNPVLDNWAWVPVLVTSIAALGSATSATFAVLVYQKQRRTAVRDKFIDIVSELIDGLLQFAEISRVHAVGSTFMHYSRRNTSKEWREVSGAIEKLRILESSLNLDPESEMEWLLFNANNLAANVHQVDIAPRHRLRDFDSGMAARLRPTLMKDDAIWDALQGSSFYGLGTLGTVDSPNNADGIYDARYLEYVRTEALSLLSNEIEYDRGEAAARLLDSFVTYYLVPWSKHVVATKLR</sequence>
<keyword evidence="1" id="KW-1133">Transmembrane helix</keyword>
<accession>A0AA90SSD2</accession>
<reference evidence="2" key="1">
    <citation type="submission" date="2023-08" db="EMBL/GenBank/DDBJ databases">
        <title>The draft genome of Tsukamurella strandjordii strain 050030.</title>
        <authorList>
            <person name="Zhao F."/>
            <person name="Feng Y."/>
            <person name="Zong Z."/>
        </authorList>
    </citation>
    <scope>NUCLEOTIDE SEQUENCE</scope>
    <source>
        <strain evidence="2">050030</strain>
    </source>
</reference>
<keyword evidence="3" id="KW-1185">Reference proteome</keyword>
<dbReference type="Proteomes" id="UP001178281">
    <property type="component" value="Unassembled WGS sequence"/>
</dbReference>
<dbReference type="RefSeq" id="WP_305112327.1">
    <property type="nucleotide sequence ID" value="NZ_JAUTIX010000007.1"/>
</dbReference>